<dbReference type="Pfam" id="PF00043">
    <property type="entry name" value="GST_C"/>
    <property type="match status" value="1"/>
</dbReference>
<dbReference type="GO" id="GO:0016740">
    <property type="term" value="F:transferase activity"/>
    <property type="evidence" value="ECO:0007669"/>
    <property type="project" value="UniProtKB-KW"/>
</dbReference>
<dbReference type="InterPro" id="IPR036282">
    <property type="entry name" value="Glutathione-S-Trfase_C_sf"/>
</dbReference>
<feature type="domain" description="GST C-terminal" evidence="2">
    <location>
        <begin position="101"/>
        <end position="226"/>
    </location>
</feature>
<protein>
    <submittedName>
        <fullName evidence="3">Glutathione S-transferase</fullName>
    </submittedName>
</protein>
<dbReference type="InterPro" id="IPR010987">
    <property type="entry name" value="Glutathione-S-Trfase_C-like"/>
</dbReference>
<accession>A0A3R9YGZ5</accession>
<dbReference type="Gene3D" id="1.20.1050.10">
    <property type="match status" value="1"/>
</dbReference>
<dbReference type="SUPFAM" id="SSF47616">
    <property type="entry name" value="GST C-terminal domain-like"/>
    <property type="match status" value="1"/>
</dbReference>
<keyword evidence="3" id="KW-0808">Transferase</keyword>
<dbReference type="Pfam" id="PF13409">
    <property type="entry name" value="GST_N_2"/>
    <property type="match status" value="1"/>
</dbReference>
<dbReference type="SUPFAM" id="SSF52833">
    <property type="entry name" value="Thioredoxin-like"/>
    <property type="match status" value="1"/>
</dbReference>
<dbReference type="InterPro" id="IPR004046">
    <property type="entry name" value="GST_C"/>
</dbReference>
<sequence length="228" mass="24446">MRGDTGGRTRRLTEKLNLYYDRAACSLGVRIALEAAGADYADTRVAIRKGEAQAPEYLKVNPAGRVPSLAIPGETEALGELVAIFSWLAERFPDAGLLPPSGIERARALSFLSMLATHIHASGFGPFFRPQRFAAGDEAQKDVQAQSLATVADGYRQIEARLGSDGFAMGAQPSAVDYMIYVYGRWGAATPIKVAEDYPRMAALMARVEALPQTKAALEKEGLPTVAG</sequence>
<dbReference type="CDD" id="cd03057">
    <property type="entry name" value="GST_N_Beta"/>
    <property type="match status" value="1"/>
</dbReference>
<dbReference type="PROSITE" id="PS50404">
    <property type="entry name" value="GST_NTER"/>
    <property type="match status" value="1"/>
</dbReference>
<dbReference type="PANTHER" id="PTHR44051:SF8">
    <property type="entry name" value="GLUTATHIONE S-TRANSFERASE GSTA"/>
    <property type="match status" value="1"/>
</dbReference>
<evidence type="ECO:0000313" key="3">
    <source>
        <dbReference type="EMBL" id="RST87438.1"/>
    </source>
</evidence>
<organism evidence="3 4">
    <name type="scientific">Aquibium carbonis</name>
    <dbReference type="NCBI Taxonomy" id="2495581"/>
    <lineage>
        <taxon>Bacteria</taxon>
        <taxon>Pseudomonadati</taxon>
        <taxon>Pseudomonadota</taxon>
        <taxon>Alphaproteobacteria</taxon>
        <taxon>Hyphomicrobiales</taxon>
        <taxon>Phyllobacteriaceae</taxon>
        <taxon>Aquibium</taxon>
    </lineage>
</organism>
<keyword evidence="4" id="KW-1185">Reference proteome</keyword>
<dbReference type="InterPro" id="IPR036249">
    <property type="entry name" value="Thioredoxin-like_sf"/>
</dbReference>
<dbReference type="SFLD" id="SFLDS00019">
    <property type="entry name" value="Glutathione_Transferase_(cytos"/>
    <property type="match status" value="1"/>
</dbReference>
<evidence type="ECO:0000313" key="4">
    <source>
        <dbReference type="Proteomes" id="UP000278398"/>
    </source>
</evidence>
<feature type="domain" description="GST N-terminal" evidence="1">
    <location>
        <begin position="13"/>
        <end position="96"/>
    </location>
</feature>
<dbReference type="OrthoDB" id="9810080at2"/>
<reference evidence="3 4" key="1">
    <citation type="submission" date="2018-12" db="EMBL/GenBank/DDBJ databases">
        <title>Mesorhizobium carbonis sp. nov., isolated from coal mine water.</title>
        <authorList>
            <person name="Xin W."/>
            <person name="Xu Z."/>
            <person name="Xiang F."/>
            <person name="Zhang J."/>
            <person name="Xi L."/>
            <person name="Liu J."/>
        </authorList>
    </citation>
    <scope>NUCLEOTIDE SEQUENCE [LARGE SCALE GENOMIC DNA]</scope>
    <source>
        <strain evidence="3 4">B2.3</strain>
    </source>
</reference>
<dbReference type="InterPro" id="IPR040079">
    <property type="entry name" value="Glutathione_S-Trfase"/>
</dbReference>
<gene>
    <name evidence="3" type="ORF">EJC49_05550</name>
</gene>
<comment type="caution">
    <text evidence="3">The sequence shown here is derived from an EMBL/GenBank/DDBJ whole genome shotgun (WGS) entry which is preliminary data.</text>
</comment>
<evidence type="ECO:0000259" key="2">
    <source>
        <dbReference type="PROSITE" id="PS50405"/>
    </source>
</evidence>
<dbReference type="Gene3D" id="3.40.30.10">
    <property type="entry name" value="Glutaredoxin"/>
    <property type="match status" value="1"/>
</dbReference>
<dbReference type="SFLD" id="SFLDG00358">
    <property type="entry name" value="Main_(cytGST)"/>
    <property type="match status" value="1"/>
</dbReference>
<dbReference type="PANTHER" id="PTHR44051">
    <property type="entry name" value="GLUTATHIONE S-TRANSFERASE-RELATED"/>
    <property type="match status" value="1"/>
</dbReference>
<dbReference type="RefSeq" id="WP_126698473.1">
    <property type="nucleotide sequence ID" value="NZ_RWKW01000017.1"/>
</dbReference>
<evidence type="ECO:0000259" key="1">
    <source>
        <dbReference type="PROSITE" id="PS50404"/>
    </source>
</evidence>
<dbReference type="CDD" id="cd03188">
    <property type="entry name" value="GST_C_Beta"/>
    <property type="match status" value="1"/>
</dbReference>
<name>A0A3R9YGZ5_9HYPH</name>
<dbReference type="Proteomes" id="UP000278398">
    <property type="component" value="Unassembled WGS sequence"/>
</dbReference>
<dbReference type="AlphaFoldDB" id="A0A3R9YGZ5"/>
<dbReference type="EMBL" id="RWKW01000017">
    <property type="protein sequence ID" value="RST87438.1"/>
    <property type="molecule type" value="Genomic_DNA"/>
</dbReference>
<dbReference type="InterPro" id="IPR004045">
    <property type="entry name" value="Glutathione_S-Trfase_N"/>
</dbReference>
<proteinExistence type="predicted"/>
<dbReference type="PROSITE" id="PS50405">
    <property type="entry name" value="GST_CTER"/>
    <property type="match status" value="1"/>
</dbReference>